<dbReference type="FunFam" id="3.30.160.60:FF:001498">
    <property type="entry name" value="Zinc finger protein 404"/>
    <property type="match status" value="1"/>
</dbReference>
<feature type="region of interest" description="Disordered" evidence="12">
    <location>
        <begin position="393"/>
        <end position="412"/>
    </location>
</feature>
<feature type="domain" description="C2H2-type" evidence="13">
    <location>
        <begin position="939"/>
        <end position="966"/>
    </location>
</feature>
<evidence type="ECO:0000256" key="7">
    <source>
        <dbReference type="ARBA" id="ARBA00023015"/>
    </source>
</evidence>
<keyword evidence="3" id="KW-0479">Metal-binding</keyword>
<feature type="region of interest" description="Disordered" evidence="12">
    <location>
        <begin position="222"/>
        <end position="249"/>
    </location>
</feature>
<feature type="domain" description="C2H2-type" evidence="13">
    <location>
        <begin position="593"/>
        <end position="621"/>
    </location>
</feature>
<keyword evidence="9" id="KW-0804">Transcription</keyword>
<dbReference type="SMART" id="SM00355">
    <property type="entry name" value="ZnF_C2H2"/>
    <property type="match status" value="11"/>
</dbReference>
<reference evidence="15" key="1">
    <citation type="submission" date="2025-08" db="UniProtKB">
        <authorList>
            <consortium name="RefSeq"/>
        </authorList>
    </citation>
    <scope>IDENTIFICATION</scope>
</reference>
<keyword evidence="7" id="KW-0805">Transcription regulation</keyword>
<feature type="compositionally biased region" description="Gly residues" evidence="12">
    <location>
        <begin position="920"/>
        <end position="929"/>
    </location>
</feature>
<evidence type="ECO:0000256" key="8">
    <source>
        <dbReference type="ARBA" id="ARBA00023125"/>
    </source>
</evidence>
<feature type="region of interest" description="Disordered" evidence="12">
    <location>
        <begin position="124"/>
        <end position="159"/>
    </location>
</feature>
<dbReference type="Gene3D" id="3.30.160.60">
    <property type="entry name" value="Classic Zinc Finger"/>
    <property type="match status" value="10"/>
</dbReference>
<dbReference type="FunFam" id="3.30.160.60:FF:000912">
    <property type="entry name" value="Zinc finger protein 660"/>
    <property type="match status" value="1"/>
</dbReference>
<sequence length="1336" mass="147792">MEGFKILTHELKEQVASVMAALTKTAVTEICKVIDSEFTDVRREVCLRQSELEALRTKVLSLTSEGRTTTASVGWNNVCDAPPRRSVAVPVSSEQGVAECSTLMDTQPKGGAVVELIVKVEVEEEHGTQETNQSPGEDPAIGCSASGGSFPKWGAGSSHQGAAGRRYGECCLEASNFSPSQSDTSTELRPRPHRADQLHAHAAPLRRHSSALLPAALGLVKKEEEGEGVDTPEVERADTAGQTHGHTPLQSHMSELDAHTHTPTLVQKHEVQQGLEHGQGGGKIGEEERGLFRGPTHGKGFPRYQQLQAHGEERAGKRGTRCGTTPANAAIHRKCPAKEYLNCSGEKHWHSEMEEKPTIESYHVQDSLQVFTLSSEQEDLNTYLTHTWDSPSSLTHTHLTHSQDSTSAFTHSQEPEGLGYLQQEEEKVDQNLHTIPLFCCSSCPKSFSQETALKRHQRSHSDDRQFGCEVCGKSFKLRCNLQQHKLLHSGSKPFACHHCGKRFTQASAMKSHQRIHTGERPYLCTICGQTFNQHSHLTRHQKRLHQVLHNRKTAHELLQSDNRPFACIFCGKCFTQASAMKAHQRIHTGERPFLCPVCGQTFNHRSNLTRHQKKMHNWNKSHYIKQLLDIVVSGQTVQQKPFQFVKMPNRETLEIQIASVMEILAKTAVAEICKVVDSGCVEFRLEMCRRQKEIEALRKKVHCLTRERTSTRVARLDSVAPRQRTVGVQVDTEQGVAESQGMTKLLSQDEPKGRAAPGLVVKVERGQKNNTQGTHQSPGEEFAVDFSVSEVDFPLWAPEMLDSGGPDCDLSEAPPHSPGHTDASTEPHPGIRVEADPQFGPSPLEKHSCGVLPALRLAPIKMEHRHQCVSTSGSGSTETTSQDGHTAWHAHPTEANVGKPTLAQVHSSQKGEQEQEQEQGGEGVGPGWGLGGALEERLYLCSRCGQGFPRYQQLEAHSEGHTGEGGTKCGTTPVNGATQRGSADKHPKCLEDEDWNSEVERKLQLELQRLQDSFSTQDTEHEDSHTHLTHPQDSPSLLTHTHEPVEFSELQLQLKAEQEEEQVDQNLHQGGCEYRTRDQGQMESEFGLGIQREASGSRPLHRGLKHPAWYCADSLKEGAAFPSPWSEGSGSGDDPLHQRMLTDRPGVSGRSLVPTIPQGLLPIPTRMRESAFSSGSCLVSTVPSSSFSSSYSSSSSSLVHRRLLATATGSTTTAMPSLHHQRMFRCPSCPKTFGRSTDLERHQRIHTGERPFGCSVCGKRFSLRCNLVTHERVHSGSKPFACRHCGKRFAQASNMKAHQRIHTGERPFRCSLCSRSFTQLSSLKTHQRLHSRAAHY</sequence>
<dbReference type="RefSeq" id="XP_012670708.2">
    <property type="nucleotide sequence ID" value="XM_012815254.3"/>
</dbReference>
<comment type="similarity">
    <text evidence="2">Belongs to the krueppel C2H2-type zinc-finger protein family.</text>
</comment>
<feature type="region of interest" description="Disordered" evidence="12">
    <location>
        <begin position="1013"/>
        <end position="1039"/>
    </location>
</feature>
<feature type="domain" description="C2H2-type" evidence="13">
    <location>
        <begin position="1252"/>
        <end position="1279"/>
    </location>
</feature>
<dbReference type="PROSITE" id="PS00028">
    <property type="entry name" value="ZINC_FINGER_C2H2_1"/>
    <property type="match status" value="11"/>
</dbReference>
<feature type="region of interest" description="Disordered" evidence="12">
    <location>
        <begin position="797"/>
        <end position="845"/>
    </location>
</feature>
<keyword evidence="5 11" id="KW-0863">Zinc-finger</keyword>
<proteinExistence type="inferred from homology"/>
<dbReference type="FunFam" id="3.30.160.60:FF:001228">
    <property type="entry name" value="Zinc finger protein 236"/>
    <property type="match status" value="1"/>
</dbReference>
<feature type="region of interest" description="Disordered" evidence="12">
    <location>
        <begin position="275"/>
        <end position="302"/>
    </location>
</feature>
<keyword evidence="14" id="KW-1185">Reference proteome</keyword>
<dbReference type="Pfam" id="PF00096">
    <property type="entry name" value="zf-C2H2"/>
    <property type="match status" value="8"/>
</dbReference>
<dbReference type="PROSITE" id="PS50157">
    <property type="entry name" value="ZINC_FINGER_C2H2_2"/>
    <property type="match status" value="11"/>
</dbReference>
<evidence type="ECO:0000256" key="5">
    <source>
        <dbReference type="ARBA" id="ARBA00022771"/>
    </source>
</evidence>
<feature type="compositionally biased region" description="Polar residues" evidence="12">
    <location>
        <begin position="768"/>
        <end position="777"/>
    </location>
</feature>
<dbReference type="KEGG" id="char:105889418"/>
<feature type="compositionally biased region" description="Basic and acidic residues" evidence="12">
    <location>
        <begin position="823"/>
        <end position="835"/>
    </location>
</feature>
<evidence type="ECO:0000256" key="10">
    <source>
        <dbReference type="ARBA" id="ARBA00023242"/>
    </source>
</evidence>
<dbReference type="GeneID" id="105889418"/>
<dbReference type="InterPro" id="IPR013087">
    <property type="entry name" value="Znf_C2H2_type"/>
</dbReference>
<dbReference type="OrthoDB" id="427030at2759"/>
<dbReference type="FunFam" id="3.30.160.60:FF:002343">
    <property type="entry name" value="Zinc finger protein 33A"/>
    <property type="match status" value="1"/>
</dbReference>
<comment type="subcellular location">
    <subcellularLocation>
        <location evidence="1">Nucleus</location>
    </subcellularLocation>
</comment>
<feature type="domain" description="C2H2-type" evidence="13">
    <location>
        <begin position="1308"/>
        <end position="1335"/>
    </location>
</feature>
<gene>
    <name evidence="15" type="primary">LOC105889418</name>
</gene>
<feature type="region of interest" description="Disordered" evidence="12">
    <location>
        <begin position="901"/>
        <end position="929"/>
    </location>
</feature>
<organism evidence="14 15">
    <name type="scientific">Clupea harengus</name>
    <name type="common">Atlantic herring</name>
    <dbReference type="NCBI Taxonomy" id="7950"/>
    <lineage>
        <taxon>Eukaryota</taxon>
        <taxon>Metazoa</taxon>
        <taxon>Chordata</taxon>
        <taxon>Craniata</taxon>
        <taxon>Vertebrata</taxon>
        <taxon>Euteleostomi</taxon>
        <taxon>Actinopterygii</taxon>
        <taxon>Neopterygii</taxon>
        <taxon>Teleostei</taxon>
        <taxon>Clupei</taxon>
        <taxon>Clupeiformes</taxon>
        <taxon>Clupeoidei</taxon>
        <taxon>Clupeidae</taxon>
        <taxon>Clupea</taxon>
    </lineage>
</organism>
<dbReference type="Proteomes" id="UP000515152">
    <property type="component" value="Chromosome 22"/>
</dbReference>
<feature type="compositionally biased region" description="Polar residues" evidence="12">
    <location>
        <begin position="1029"/>
        <end position="1039"/>
    </location>
</feature>
<evidence type="ECO:0000256" key="11">
    <source>
        <dbReference type="PROSITE-ProRule" id="PRU00042"/>
    </source>
</evidence>
<feature type="compositionally biased region" description="Polar residues" evidence="12">
    <location>
        <begin position="969"/>
        <end position="981"/>
    </location>
</feature>
<evidence type="ECO:0000256" key="4">
    <source>
        <dbReference type="ARBA" id="ARBA00022737"/>
    </source>
</evidence>
<feature type="region of interest" description="Disordered" evidence="12">
    <location>
        <begin position="1121"/>
        <end position="1155"/>
    </location>
</feature>
<name>A0A6P3VFD8_CLUHA</name>
<dbReference type="FunFam" id="3.30.160.60:FF:000446">
    <property type="entry name" value="Zinc finger protein"/>
    <property type="match status" value="1"/>
</dbReference>
<feature type="domain" description="C2H2-type" evidence="13">
    <location>
        <begin position="522"/>
        <end position="545"/>
    </location>
</feature>
<feature type="domain" description="C2H2-type" evidence="13">
    <location>
        <begin position="494"/>
        <end position="521"/>
    </location>
</feature>
<dbReference type="FunFam" id="3.30.160.60:FF:000185">
    <property type="entry name" value="zinc finger protein 319"/>
    <property type="match status" value="1"/>
</dbReference>
<accession>A0A6P3VFD8</accession>
<dbReference type="FunFam" id="3.30.160.60:FF:000295">
    <property type="entry name" value="zinc finger protein 19"/>
    <property type="match status" value="1"/>
</dbReference>
<evidence type="ECO:0000256" key="9">
    <source>
        <dbReference type="ARBA" id="ARBA00023163"/>
    </source>
</evidence>
<evidence type="ECO:0000256" key="2">
    <source>
        <dbReference type="ARBA" id="ARBA00006991"/>
    </source>
</evidence>
<dbReference type="InterPro" id="IPR036236">
    <property type="entry name" value="Znf_C2H2_sf"/>
</dbReference>
<dbReference type="GO" id="GO:0005634">
    <property type="term" value="C:nucleus"/>
    <property type="evidence" value="ECO:0007669"/>
    <property type="project" value="UniProtKB-SubCell"/>
</dbReference>
<evidence type="ECO:0000256" key="3">
    <source>
        <dbReference type="ARBA" id="ARBA00022723"/>
    </source>
</evidence>
<feature type="domain" description="C2H2-type" evidence="13">
    <location>
        <begin position="438"/>
        <end position="465"/>
    </location>
</feature>
<evidence type="ECO:0000313" key="15">
    <source>
        <dbReference type="RefSeq" id="XP_012670708.2"/>
    </source>
</evidence>
<keyword evidence="4" id="KW-0677">Repeat</keyword>
<evidence type="ECO:0000256" key="12">
    <source>
        <dbReference type="SAM" id="MobiDB-lite"/>
    </source>
</evidence>
<dbReference type="GO" id="GO:0000981">
    <property type="term" value="F:DNA-binding transcription factor activity, RNA polymerase II-specific"/>
    <property type="evidence" value="ECO:0007669"/>
    <property type="project" value="TreeGrafter"/>
</dbReference>
<dbReference type="PANTHER" id="PTHR24394">
    <property type="entry name" value="ZINC FINGER PROTEIN"/>
    <property type="match status" value="1"/>
</dbReference>
<keyword evidence="6" id="KW-0862">Zinc</keyword>
<feature type="compositionally biased region" description="Polar residues" evidence="12">
    <location>
        <begin position="240"/>
        <end position="249"/>
    </location>
</feature>
<evidence type="ECO:0000313" key="14">
    <source>
        <dbReference type="Proteomes" id="UP000515152"/>
    </source>
</evidence>
<dbReference type="GO" id="GO:0008270">
    <property type="term" value="F:zinc ion binding"/>
    <property type="evidence" value="ECO:0007669"/>
    <property type="project" value="UniProtKB-KW"/>
</dbReference>
<feature type="region of interest" description="Disordered" evidence="12">
    <location>
        <begin position="866"/>
        <end position="887"/>
    </location>
</feature>
<dbReference type="GO" id="GO:0003677">
    <property type="term" value="F:DNA binding"/>
    <property type="evidence" value="ECO:0007669"/>
    <property type="project" value="UniProtKB-KW"/>
</dbReference>
<keyword evidence="8" id="KW-0238">DNA-binding</keyword>
<feature type="domain" description="C2H2-type" evidence="13">
    <location>
        <begin position="565"/>
        <end position="592"/>
    </location>
</feature>
<dbReference type="FunFam" id="3.30.160.60:FF:000512">
    <property type="entry name" value="zinc finger protein 197 isoform X1"/>
    <property type="match status" value="1"/>
</dbReference>
<dbReference type="SUPFAM" id="SSF57667">
    <property type="entry name" value="beta-beta-alpha zinc fingers"/>
    <property type="match status" value="6"/>
</dbReference>
<dbReference type="PANTHER" id="PTHR24394:SF44">
    <property type="entry name" value="ZINC FINGER PROTEIN 271-LIKE"/>
    <property type="match status" value="1"/>
</dbReference>
<feature type="region of interest" description="Disordered" evidence="12">
    <location>
        <begin position="957"/>
        <end position="989"/>
    </location>
</feature>
<protein>
    <submittedName>
        <fullName evidence="15">Uncharacterized protein LOC105889418</fullName>
    </submittedName>
</protein>
<evidence type="ECO:0000256" key="1">
    <source>
        <dbReference type="ARBA" id="ARBA00004123"/>
    </source>
</evidence>
<feature type="region of interest" description="Disordered" evidence="12">
    <location>
        <begin position="762"/>
        <end position="781"/>
    </location>
</feature>
<feature type="domain" description="C2H2-type" evidence="13">
    <location>
        <begin position="466"/>
        <end position="493"/>
    </location>
</feature>
<evidence type="ECO:0000259" key="13">
    <source>
        <dbReference type="PROSITE" id="PS50157"/>
    </source>
</evidence>
<feature type="compositionally biased region" description="Low complexity" evidence="12">
    <location>
        <begin position="870"/>
        <end position="881"/>
    </location>
</feature>
<evidence type="ECO:0000256" key="6">
    <source>
        <dbReference type="ARBA" id="ARBA00022833"/>
    </source>
</evidence>
<feature type="domain" description="C2H2-type" evidence="13">
    <location>
        <begin position="1224"/>
        <end position="1251"/>
    </location>
</feature>
<feature type="domain" description="C2H2-type" evidence="13">
    <location>
        <begin position="1280"/>
        <end position="1307"/>
    </location>
</feature>
<keyword evidence="10" id="KW-0539">Nucleus</keyword>
<dbReference type="GO" id="GO:0045596">
    <property type="term" value="P:negative regulation of cell differentiation"/>
    <property type="evidence" value="ECO:0007669"/>
    <property type="project" value="UniProtKB-ARBA"/>
</dbReference>